<feature type="transmembrane region" description="Helical" evidence="10">
    <location>
        <begin position="319"/>
        <end position="337"/>
    </location>
</feature>
<sequence>MIPELGLFALVLALCFGLLMGAAGTPLLARAGVAPGSADAWAALARRSATMVLVLCGIATAALVWAFVSHDLSVRYVASNSHSTLPLLYRLSAMWGSHEGSMLLWVLTLAGWVSAVALSTRRVEADLACRLLSVLGLVQAGLLLFVLLGSNPFTRLIPSAAEGADLNPLLQDPGMAFHPPALYLGYVGFAVPFAFVVACLWAGRMPATWLAWLRPWALAAWAALTVGIVLGSHWAYRVLGWGGWWFWDPVENASLLPWLTGVALLHLLPAAIARGTFRRAVVLLAIAGFALSLIGTFLVRSGAITSVHAFATDPRRGVFILSLLGLTVGTALLLHGARAHRLASGPPFGLVSRQTFLLVNALLFSVASATVLLATVYPMALEAFGGPRISVGAPYFEAVLVPLMLPALLAMVPAPLAGWDQAAGRDLLRRCAWAAGAALGAALLAAALHADAWRFGPVLGAAVGTWVLAGTLFMAAARVRRDGRRALTRRSAALWIAHAGIGVFVVAVSLLRGGQVEREVAMAVGETQALGRYQVTLQELQAAAAHNHDAVRARFLLRDGAGRALSVLEPQSRRYRTQEMTVSVPAMDIGPWRDVYVALGNETAPGTWGVRLQYKPMMSWVWIGFLLAGVGAALGALPTRRTAPAAEPVAGIDGDAPATGALA</sequence>
<feature type="transmembrane region" description="Helical" evidence="10">
    <location>
        <begin position="183"/>
        <end position="203"/>
    </location>
</feature>
<dbReference type="PRINTS" id="PR01411">
    <property type="entry name" value="CCMFBIOGNSIS"/>
</dbReference>
<dbReference type="InterPro" id="IPR003568">
    <property type="entry name" value="Cyt_c_biogenesis_CcmF"/>
</dbReference>
<dbReference type="RefSeq" id="WP_187076841.1">
    <property type="nucleotide sequence ID" value="NZ_JACORT010000005.1"/>
</dbReference>
<keyword evidence="3" id="KW-1003">Cell membrane</keyword>
<dbReference type="GO" id="GO:0016829">
    <property type="term" value="F:lyase activity"/>
    <property type="evidence" value="ECO:0007669"/>
    <property type="project" value="UniProtKB-KW"/>
</dbReference>
<feature type="transmembrane region" description="Helical" evidence="10">
    <location>
        <begin position="456"/>
        <end position="479"/>
    </location>
</feature>
<reference evidence="13" key="1">
    <citation type="submission" date="2020-08" db="EMBL/GenBank/DDBJ databases">
        <title>Ramlibacter sp. USB13 16S ribosomal RNA gene genome sequencing and assembly.</title>
        <authorList>
            <person name="Kang M."/>
        </authorList>
    </citation>
    <scope>NUCLEOTIDE SEQUENCE</scope>
    <source>
        <strain evidence="13">USB13</strain>
    </source>
</reference>
<feature type="transmembrane region" description="Helical" evidence="10">
    <location>
        <begin position="6"/>
        <end position="29"/>
    </location>
</feature>
<comment type="caution">
    <text evidence="13">The sequence shown here is derived from an EMBL/GenBank/DDBJ whole genome shotgun (WGS) entry which is preliminary data.</text>
</comment>
<dbReference type="NCBIfam" id="TIGR00353">
    <property type="entry name" value="nrfE"/>
    <property type="match status" value="1"/>
</dbReference>
<dbReference type="InterPro" id="IPR003567">
    <property type="entry name" value="Cyt_c_biogenesis"/>
</dbReference>
<feature type="transmembrane region" description="Helical" evidence="10">
    <location>
        <begin position="491"/>
        <end position="511"/>
    </location>
</feature>
<dbReference type="AlphaFoldDB" id="A0A923SCC7"/>
<feature type="transmembrane region" description="Helical" evidence="10">
    <location>
        <begin position="215"/>
        <end position="235"/>
    </location>
</feature>
<evidence type="ECO:0000256" key="4">
    <source>
        <dbReference type="ARBA" id="ARBA00022519"/>
    </source>
</evidence>
<gene>
    <name evidence="13" type="ORF">H8N03_14240</name>
</gene>
<feature type="domain" description="Cytochrome c-type biogenesis protein CcmF C-terminal" evidence="12">
    <location>
        <begin position="321"/>
        <end position="635"/>
    </location>
</feature>
<dbReference type="Pfam" id="PF16327">
    <property type="entry name" value="CcmF_C"/>
    <property type="match status" value="1"/>
</dbReference>
<dbReference type="GO" id="GO:0015232">
    <property type="term" value="F:heme transmembrane transporter activity"/>
    <property type="evidence" value="ECO:0007669"/>
    <property type="project" value="InterPro"/>
</dbReference>
<comment type="similarity">
    <text evidence="2">Belongs to the CcmF/CycK/Ccl1/NrfE/CcsA family.</text>
</comment>
<dbReference type="InterPro" id="IPR032523">
    <property type="entry name" value="CcmF_C"/>
</dbReference>
<dbReference type="GO" id="GO:0017004">
    <property type="term" value="P:cytochrome complex assembly"/>
    <property type="evidence" value="ECO:0007669"/>
    <property type="project" value="UniProtKB-KW"/>
</dbReference>
<keyword evidence="14" id="KW-1185">Reference proteome</keyword>
<evidence type="ECO:0000256" key="10">
    <source>
        <dbReference type="SAM" id="Phobius"/>
    </source>
</evidence>
<evidence type="ECO:0000256" key="8">
    <source>
        <dbReference type="ARBA" id="ARBA00023136"/>
    </source>
</evidence>
<dbReference type="GO" id="GO:0005886">
    <property type="term" value="C:plasma membrane"/>
    <property type="evidence" value="ECO:0007669"/>
    <property type="project" value="UniProtKB-SubCell"/>
</dbReference>
<feature type="transmembrane region" description="Helical" evidence="10">
    <location>
        <begin position="280"/>
        <end position="299"/>
    </location>
</feature>
<dbReference type="PRINTS" id="PR01410">
    <property type="entry name" value="CCBIOGENESIS"/>
</dbReference>
<evidence type="ECO:0000256" key="9">
    <source>
        <dbReference type="ARBA" id="ARBA00037230"/>
    </source>
</evidence>
<feature type="transmembrane region" description="Helical" evidence="10">
    <location>
        <begin position="49"/>
        <end position="68"/>
    </location>
</feature>
<feature type="transmembrane region" description="Helical" evidence="10">
    <location>
        <begin position="127"/>
        <end position="148"/>
    </location>
</feature>
<dbReference type="InterPro" id="IPR002541">
    <property type="entry name" value="Cyt_c_assembly"/>
</dbReference>
<evidence type="ECO:0000256" key="5">
    <source>
        <dbReference type="ARBA" id="ARBA00022692"/>
    </source>
</evidence>
<feature type="transmembrane region" description="Helical" evidence="10">
    <location>
        <begin position="399"/>
        <end position="419"/>
    </location>
</feature>
<keyword evidence="13" id="KW-0456">Lyase</keyword>
<keyword evidence="7 10" id="KW-1133">Transmembrane helix</keyword>
<feature type="transmembrane region" description="Helical" evidence="10">
    <location>
        <begin position="431"/>
        <end position="450"/>
    </location>
</feature>
<dbReference type="Pfam" id="PF01578">
    <property type="entry name" value="Cytochrom_C_asm"/>
    <property type="match status" value="1"/>
</dbReference>
<dbReference type="Proteomes" id="UP000608513">
    <property type="component" value="Unassembled WGS sequence"/>
</dbReference>
<comment type="subcellular location">
    <subcellularLocation>
        <location evidence="1">Cell inner membrane</location>
        <topology evidence="1">Multi-pass membrane protein</topology>
    </subcellularLocation>
</comment>
<evidence type="ECO:0000256" key="6">
    <source>
        <dbReference type="ARBA" id="ARBA00022748"/>
    </source>
</evidence>
<dbReference type="PANTHER" id="PTHR43653">
    <property type="entry name" value="CYTOCHROME C ASSEMBLY PROTEIN-RELATED"/>
    <property type="match status" value="1"/>
</dbReference>
<accession>A0A923SCC7</accession>
<evidence type="ECO:0000256" key="3">
    <source>
        <dbReference type="ARBA" id="ARBA00022475"/>
    </source>
</evidence>
<evidence type="ECO:0000313" key="14">
    <source>
        <dbReference type="Proteomes" id="UP000608513"/>
    </source>
</evidence>
<evidence type="ECO:0000259" key="11">
    <source>
        <dbReference type="Pfam" id="PF01578"/>
    </source>
</evidence>
<evidence type="ECO:0000313" key="13">
    <source>
        <dbReference type="EMBL" id="MBC5784108.1"/>
    </source>
</evidence>
<evidence type="ECO:0000256" key="7">
    <source>
        <dbReference type="ARBA" id="ARBA00022989"/>
    </source>
</evidence>
<keyword evidence="6" id="KW-0201">Cytochrome c-type biogenesis</keyword>
<feature type="transmembrane region" description="Helical" evidence="10">
    <location>
        <begin position="357"/>
        <end position="379"/>
    </location>
</feature>
<dbReference type="GO" id="GO:0020037">
    <property type="term" value="F:heme binding"/>
    <property type="evidence" value="ECO:0007669"/>
    <property type="project" value="InterPro"/>
</dbReference>
<evidence type="ECO:0000256" key="2">
    <source>
        <dbReference type="ARBA" id="ARBA00009186"/>
    </source>
</evidence>
<keyword evidence="5 10" id="KW-0812">Transmembrane</keyword>
<comment type="function">
    <text evidence="9">Required for the biogenesis of c-type cytochromes. Possible subunit of a heme lyase.</text>
</comment>
<dbReference type="PANTHER" id="PTHR43653:SF1">
    <property type="entry name" value="CYTOCHROME C-TYPE BIOGENESIS PROTEIN CCMF"/>
    <property type="match status" value="1"/>
</dbReference>
<proteinExistence type="inferred from homology"/>
<dbReference type="NCBIfam" id="NF007691">
    <property type="entry name" value="PRK10369.1"/>
    <property type="match status" value="1"/>
</dbReference>
<feature type="transmembrane region" description="Helical" evidence="10">
    <location>
        <begin position="102"/>
        <end position="120"/>
    </location>
</feature>
<feature type="transmembrane region" description="Helical" evidence="10">
    <location>
        <begin position="617"/>
        <end position="637"/>
    </location>
</feature>
<keyword evidence="4" id="KW-0997">Cell inner membrane</keyword>
<protein>
    <submittedName>
        <fullName evidence="13">Heme lyase CcmF/NrfE family subunit</fullName>
    </submittedName>
</protein>
<feature type="transmembrane region" description="Helical" evidence="10">
    <location>
        <begin position="255"/>
        <end position="273"/>
    </location>
</feature>
<name>A0A923SCC7_9BURK</name>
<evidence type="ECO:0000259" key="12">
    <source>
        <dbReference type="Pfam" id="PF16327"/>
    </source>
</evidence>
<organism evidence="13 14">
    <name type="scientific">Ramlibacter cellulosilyticus</name>
    <dbReference type="NCBI Taxonomy" id="2764187"/>
    <lineage>
        <taxon>Bacteria</taxon>
        <taxon>Pseudomonadati</taxon>
        <taxon>Pseudomonadota</taxon>
        <taxon>Betaproteobacteria</taxon>
        <taxon>Burkholderiales</taxon>
        <taxon>Comamonadaceae</taxon>
        <taxon>Ramlibacter</taxon>
    </lineage>
</organism>
<feature type="domain" description="Cytochrome c assembly protein" evidence="11">
    <location>
        <begin position="95"/>
        <end position="301"/>
    </location>
</feature>
<dbReference type="EMBL" id="JACORT010000005">
    <property type="protein sequence ID" value="MBC5784108.1"/>
    <property type="molecule type" value="Genomic_DNA"/>
</dbReference>
<keyword evidence="8 10" id="KW-0472">Membrane</keyword>
<evidence type="ECO:0000256" key="1">
    <source>
        <dbReference type="ARBA" id="ARBA00004429"/>
    </source>
</evidence>